<dbReference type="SUPFAM" id="SSF75005">
    <property type="entry name" value="Arabinanase/levansucrase/invertase"/>
    <property type="match status" value="1"/>
</dbReference>
<protein>
    <recommendedName>
        <fullName evidence="4">Beta-xylosidase</fullName>
    </recommendedName>
</protein>
<reference evidence="2 3" key="1">
    <citation type="submission" date="2018-06" db="EMBL/GenBank/DDBJ databases">
        <authorList>
            <consortium name="Pathogen Informatics"/>
            <person name="Doyle S."/>
        </authorList>
    </citation>
    <scope>NUCLEOTIDE SEQUENCE [LARGE SCALE GENOMIC DNA]</scope>
    <source>
        <strain evidence="2 3">NCTC11388</strain>
    </source>
</reference>
<accession>A0A380B8T7</accession>
<organism evidence="2 3">
    <name type="scientific">Sphingobacterium spiritivorum</name>
    <name type="common">Flavobacterium spiritivorum</name>
    <dbReference type="NCBI Taxonomy" id="258"/>
    <lineage>
        <taxon>Bacteria</taxon>
        <taxon>Pseudomonadati</taxon>
        <taxon>Bacteroidota</taxon>
        <taxon>Sphingobacteriia</taxon>
        <taxon>Sphingobacteriales</taxon>
        <taxon>Sphingobacteriaceae</taxon>
        <taxon>Sphingobacterium</taxon>
    </lineage>
</organism>
<dbReference type="InterPro" id="IPR023296">
    <property type="entry name" value="Glyco_hydro_beta-prop_sf"/>
</dbReference>
<evidence type="ECO:0000256" key="1">
    <source>
        <dbReference type="SAM" id="SignalP"/>
    </source>
</evidence>
<proteinExistence type="predicted"/>
<evidence type="ECO:0000313" key="2">
    <source>
        <dbReference type="EMBL" id="SUI96864.1"/>
    </source>
</evidence>
<feature type="signal peptide" evidence="1">
    <location>
        <begin position="1"/>
        <end position="19"/>
    </location>
</feature>
<gene>
    <name evidence="2" type="ORF">NCTC11388_00190</name>
</gene>
<dbReference type="Proteomes" id="UP000254893">
    <property type="component" value="Unassembled WGS sequence"/>
</dbReference>
<evidence type="ECO:0000313" key="3">
    <source>
        <dbReference type="Proteomes" id="UP000254893"/>
    </source>
</evidence>
<dbReference type="PROSITE" id="PS51257">
    <property type="entry name" value="PROKAR_LIPOPROTEIN"/>
    <property type="match status" value="1"/>
</dbReference>
<dbReference type="EMBL" id="UGYW01000001">
    <property type="protein sequence ID" value="SUI96864.1"/>
    <property type="molecule type" value="Genomic_DNA"/>
</dbReference>
<dbReference type="RefSeq" id="WP_115168741.1">
    <property type="nucleotide sequence ID" value="NZ_UGYW01000001.1"/>
</dbReference>
<dbReference type="Gene3D" id="2.115.10.20">
    <property type="entry name" value="Glycosyl hydrolase domain, family 43"/>
    <property type="match status" value="1"/>
</dbReference>
<feature type="chain" id="PRO_5016822024" description="Beta-xylosidase" evidence="1">
    <location>
        <begin position="20"/>
        <end position="410"/>
    </location>
</feature>
<name>A0A380B8T7_SPHSI</name>
<evidence type="ECO:0008006" key="4">
    <source>
        <dbReference type="Google" id="ProtNLM"/>
    </source>
</evidence>
<dbReference type="AlphaFoldDB" id="A0A380B8T7"/>
<keyword evidence="1" id="KW-0732">Signal</keyword>
<sequence>MWRNNFLALLCCALLFACAKSEDSFYAEDVPPLQAIIPKVDTPDFLLDIGKINIQVTANGNYAGSFESAFFKDISGTNHSYCHPDVQYFPNGFNGYKYWMVFTPYFGYVGTTQESKRYENPTVVVSNDGLNWVSPLGIMSPLMRTPSARESFLENKQDPRQGFWSDVDWVYVNNKFYLYYRGSFITAQTFKNKCVKSKNNTDKLKTNAHRTIVQQTSVDGIRWTPLEIAYTSNAPYSPQNNHLLSPTMIHNGSRFMSYEVELNTGNKNFKGKELSYIVQRTSNDGLNFSLFKQSKIVNFVNMPWKKVDENYAPWHIQAAYVDGYYFLCLAVGNVKKYTADALYVAYSKDGINFVVIAKPMVEKNVYRSAIFPMKSDDEAIDFGAVIGYKSGEFKYREFKLNKQKLESALK</sequence>